<dbReference type="GO" id="GO:0006355">
    <property type="term" value="P:regulation of DNA-templated transcription"/>
    <property type="evidence" value="ECO:0007669"/>
    <property type="project" value="InterPro"/>
</dbReference>
<name>A0A366CU25_9NOCA</name>
<evidence type="ECO:0000256" key="2">
    <source>
        <dbReference type="ARBA" id="ARBA00023125"/>
    </source>
</evidence>
<dbReference type="InterPro" id="IPR001867">
    <property type="entry name" value="OmpR/PhoB-type_DNA-bd"/>
</dbReference>
<evidence type="ECO:0000259" key="4">
    <source>
        <dbReference type="SMART" id="SM00862"/>
    </source>
</evidence>
<feature type="region of interest" description="Disordered" evidence="3">
    <location>
        <begin position="240"/>
        <end position="289"/>
    </location>
</feature>
<dbReference type="SMART" id="SM00862">
    <property type="entry name" value="Trans_reg_C"/>
    <property type="match status" value="1"/>
</dbReference>
<dbReference type="Proteomes" id="UP000252586">
    <property type="component" value="Unassembled WGS sequence"/>
</dbReference>
<dbReference type="GO" id="GO:0000160">
    <property type="term" value="P:phosphorelay signal transduction system"/>
    <property type="evidence" value="ECO:0007669"/>
    <property type="project" value="InterPro"/>
</dbReference>
<proteinExistence type="inferred from homology"/>
<protein>
    <submittedName>
        <fullName evidence="6">DNA-binding SARP family transcriptional activator</fullName>
    </submittedName>
</protein>
<dbReference type="GO" id="GO:0003677">
    <property type="term" value="F:DNA binding"/>
    <property type="evidence" value="ECO:0007669"/>
    <property type="project" value="UniProtKB-KW"/>
</dbReference>
<dbReference type="PANTHER" id="PTHR35807">
    <property type="entry name" value="TRANSCRIPTIONAL REGULATOR REDD-RELATED"/>
    <property type="match status" value="1"/>
</dbReference>
<dbReference type="AlphaFoldDB" id="A0A366CU25"/>
<evidence type="ECO:0000313" key="7">
    <source>
        <dbReference type="Proteomes" id="UP000252586"/>
    </source>
</evidence>
<dbReference type="Gene3D" id="1.25.40.10">
    <property type="entry name" value="Tetratricopeptide repeat domain"/>
    <property type="match status" value="1"/>
</dbReference>
<dbReference type="OrthoDB" id="8444614at2"/>
<comment type="caution">
    <text evidence="6">The sequence shown here is derived from an EMBL/GenBank/DDBJ whole genome shotgun (WGS) entry which is preliminary data.</text>
</comment>
<dbReference type="InterPro" id="IPR011990">
    <property type="entry name" value="TPR-like_helical_dom_sf"/>
</dbReference>
<gene>
    <name evidence="6" type="ORF">DFR74_13212</name>
</gene>
<keyword evidence="2 6" id="KW-0238">DNA-binding</keyword>
<feature type="domain" description="Bacterial transcriptional activator" evidence="5">
    <location>
        <begin position="468"/>
        <end position="607"/>
    </location>
</feature>
<dbReference type="EMBL" id="QNRE01000032">
    <property type="protein sequence ID" value="RBO79800.1"/>
    <property type="molecule type" value="Genomic_DNA"/>
</dbReference>
<evidence type="ECO:0000259" key="5">
    <source>
        <dbReference type="SMART" id="SM01043"/>
    </source>
</evidence>
<dbReference type="SUPFAM" id="SSF46894">
    <property type="entry name" value="C-terminal effector domain of the bipartite response regulators"/>
    <property type="match status" value="1"/>
</dbReference>
<dbReference type="InterPro" id="IPR016032">
    <property type="entry name" value="Sig_transdc_resp-reg_C-effctor"/>
</dbReference>
<organism evidence="6 7">
    <name type="scientific">Nocardia puris</name>
    <dbReference type="NCBI Taxonomy" id="208602"/>
    <lineage>
        <taxon>Bacteria</taxon>
        <taxon>Bacillati</taxon>
        <taxon>Actinomycetota</taxon>
        <taxon>Actinomycetes</taxon>
        <taxon>Mycobacteriales</taxon>
        <taxon>Nocardiaceae</taxon>
        <taxon>Nocardia</taxon>
    </lineage>
</organism>
<dbReference type="RefSeq" id="WP_067514815.1">
    <property type="nucleotide sequence ID" value="NZ_QNRE01000032.1"/>
</dbReference>
<dbReference type="SMART" id="SM01043">
    <property type="entry name" value="BTAD"/>
    <property type="match status" value="1"/>
</dbReference>
<dbReference type="InterPro" id="IPR036388">
    <property type="entry name" value="WH-like_DNA-bd_sf"/>
</dbReference>
<feature type="region of interest" description="Disordered" evidence="3">
    <location>
        <begin position="311"/>
        <end position="356"/>
    </location>
</feature>
<dbReference type="InterPro" id="IPR051677">
    <property type="entry name" value="AfsR-DnrI-RedD_regulator"/>
</dbReference>
<dbReference type="Gene3D" id="3.40.50.300">
    <property type="entry name" value="P-loop containing nucleotide triphosphate hydrolases"/>
    <property type="match status" value="1"/>
</dbReference>
<dbReference type="InterPro" id="IPR005158">
    <property type="entry name" value="BTAD"/>
</dbReference>
<dbReference type="InterPro" id="IPR027417">
    <property type="entry name" value="P-loop_NTPase"/>
</dbReference>
<keyword evidence="7" id="KW-1185">Reference proteome</keyword>
<feature type="compositionally biased region" description="Pro residues" evidence="3">
    <location>
        <begin position="347"/>
        <end position="356"/>
    </location>
</feature>
<sequence>MRPQAPYLIAVAGLSPRAGTTTTTVALAHTWPGAEAALIVEADPAGGQLAEMVGADPHLGVASLARRRALGLPVAPELLAQHVQYLPGGQAFVAAPPGHDPDDPVPAAALLTDPDRGWRGLGATVFADCGVPEPGSPAHPVIATADAALFVVRAEHIEPETAAQRVLDLTRRRRPRGIVVIGGSRAYVDAIGFPVVGQLPASRAGARAVLTGRRSRQHLIPPARHAISAVESQLRRYEHTGQFDPPRTGQPARQGEGRGGPVRRRRRDEDGPRIYSIDPATVPTPVARPVPAEPVVVDAAEPSPSLVRESALVDTGESAGHSRETDLSAAPEPIPDNHTAPAESAPKPAPEPVPAPAETPALRVRVFGPTRVFWRVPDSGESVEITGQLQPRLRELLAVLALHPRGLSRSQLTELLWGQRPADRSSGVLTNTLSRLRTALGAATGGRFNEPLADDRVHYRLSETAVSVDWWDFTAAVTARRRASNDTDRTAACRAITAIATEELAPDLTDAWTEPIRESARRDTHNALGWLATHDADHDPRATLELLETTAQTDPYNEALWRDILRQHARLGEYPALDRAYALLTRKLAEIGETPSRETVQLLEHLRRGEGHNPDMPGR</sequence>
<reference evidence="6 7" key="1">
    <citation type="submission" date="2018-06" db="EMBL/GenBank/DDBJ databases">
        <title>Genomic Encyclopedia of Type Strains, Phase IV (KMG-IV): sequencing the most valuable type-strain genomes for metagenomic binning, comparative biology and taxonomic classification.</title>
        <authorList>
            <person name="Goeker M."/>
        </authorList>
    </citation>
    <scope>NUCLEOTIDE SEQUENCE [LARGE SCALE GENOMIC DNA]</scope>
    <source>
        <strain evidence="6 7">DSM 44599</strain>
    </source>
</reference>
<evidence type="ECO:0000256" key="1">
    <source>
        <dbReference type="ARBA" id="ARBA00005820"/>
    </source>
</evidence>
<dbReference type="STRING" id="1210090.GCA_001613185_07136"/>
<dbReference type="Gene3D" id="1.10.10.10">
    <property type="entry name" value="Winged helix-like DNA-binding domain superfamily/Winged helix DNA-binding domain"/>
    <property type="match status" value="1"/>
</dbReference>
<dbReference type="SUPFAM" id="SSF52540">
    <property type="entry name" value="P-loop containing nucleoside triphosphate hydrolases"/>
    <property type="match status" value="1"/>
</dbReference>
<feature type="domain" description="OmpR/PhoB-type" evidence="4">
    <location>
        <begin position="382"/>
        <end position="461"/>
    </location>
</feature>
<accession>A0A366CU25</accession>
<evidence type="ECO:0000256" key="3">
    <source>
        <dbReference type="SAM" id="MobiDB-lite"/>
    </source>
</evidence>
<comment type="similarity">
    <text evidence="1">Belongs to the AfsR/DnrI/RedD regulatory family.</text>
</comment>
<evidence type="ECO:0000313" key="6">
    <source>
        <dbReference type="EMBL" id="RBO79800.1"/>
    </source>
</evidence>